<proteinExistence type="inferred from homology"/>
<evidence type="ECO:0000256" key="6">
    <source>
        <dbReference type="SAM" id="MobiDB-lite"/>
    </source>
</evidence>
<comment type="caution">
    <text evidence="7">The sequence shown here is derived from an EMBL/GenBank/DDBJ whole genome shotgun (WGS) entry which is preliminary data.</text>
</comment>
<feature type="repeat" description="PPR" evidence="5">
    <location>
        <begin position="106"/>
        <end position="140"/>
    </location>
</feature>
<evidence type="ECO:0000256" key="4">
    <source>
        <dbReference type="ARBA" id="ARBA00044511"/>
    </source>
</evidence>
<evidence type="ECO:0008006" key="9">
    <source>
        <dbReference type="Google" id="ProtNLM"/>
    </source>
</evidence>
<accession>A0AAD4MBH4</accession>
<evidence type="ECO:0000313" key="7">
    <source>
        <dbReference type="EMBL" id="KAI0307100.1"/>
    </source>
</evidence>
<keyword evidence="2" id="KW-0677">Repeat</keyword>
<comment type="function">
    <text evidence="3">Regulates mitochondrial small subunit maturation by controlling 15S rRNA 5'-end processing. Localizes to the 5' precursor of the 15S rRNA in a position that is subsequently occupied by mS47 in the mature yeast mtSSU. Uses structure and sequence-specific RNA recognition, binding to a single-stranded region of the precursor and specifically recognizing bases -6 to -1. The exchange of Ccm1 for mS47 is coupled to the irreversible removal of precursor rRNA that is accompanied by conformational changes of the mitoribosomal proteins uS5m and mS26. These conformational changes signal completion of 5'-end rRNA processing through protection of the mature 5'-end of the 15S rRNA and stabilization of mS47. The removal of the 5' precursor together with the dissociation of Ccm1 may be catalyzed by the 5'-3' exoribonuclease Pet127. Involved in the specific removal of group I introns in mitochondrial encoded transcripts.</text>
</comment>
<sequence length="558" mass="62435">MACRALASLAVASPSTSISRAHKSSRSLTTLSDSLNQQSRRLFPPSTTNFAPSANATPHLQSSPSPTKRPVLQPYELSRRLIALCRRGDAHLAVNMLQHAPRNAQNIKVWNTLIQQCMDAKRYQLAYRVFTEMKRRGFMPNIRTYATIMSGYATIEDWGPLTKQLGLAHSIYAQLKQHLDKSRNMVDDPASESAASFALYPIALYISILGKAGKYQKAFDVFHELDTDGPLAPHPKVYSSLLCALADRVDSVDAEATAQSVSDAKYVWRRHMRSVARQPEHYIEPRSVDAIIKVLSRGEPSDHELMFDILRDICGLSRLGEDRMPPKVEPNIWILGEVLDSCVMAGRPEMAVHYAQMVMDTPKLQLMLHAGHLHKLLHAQIILAKEGSTATARSENAASWIEWMVAQGHKGTAPNKYTLTFALELCYRCEDTPSALRIARVMLEGPMRGSMPTKAWAHLLRLAIVASPNDKRQCLELLSRYNSVLDVWESGSAVERLAAPEKKTHVSLALYVFRCSGRPNLHHLLMAPKNSVLLSLGDIRHGQISKKEPSRSWRWRTA</sequence>
<dbReference type="PANTHER" id="PTHR47936:SF1">
    <property type="entry name" value="PENTATRICOPEPTIDE REPEAT-CONTAINING PROTEIN GUN1, CHLOROPLASTIC"/>
    <property type="match status" value="1"/>
</dbReference>
<dbReference type="Gene3D" id="1.25.40.10">
    <property type="entry name" value="Tetratricopeptide repeat domain"/>
    <property type="match status" value="2"/>
</dbReference>
<comment type="similarity">
    <text evidence="1">Belongs to the CCM1 family.</text>
</comment>
<evidence type="ECO:0000256" key="3">
    <source>
        <dbReference type="ARBA" id="ARBA00044493"/>
    </source>
</evidence>
<evidence type="ECO:0000313" key="8">
    <source>
        <dbReference type="Proteomes" id="UP001203297"/>
    </source>
</evidence>
<dbReference type="Pfam" id="PF01535">
    <property type="entry name" value="PPR"/>
    <property type="match status" value="1"/>
</dbReference>
<dbReference type="InterPro" id="IPR011990">
    <property type="entry name" value="TPR-like_helical_dom_sf"/>
</dbReference>
<dbReference type="InterPro" id="IPR002885">
    <property type="entry name" value="PPR_rpt"/>
</dbReference>
<organism evidence="7 8">
    <name type="scientific">Multifurca ochricompacta</name>
    <dbReference type="NCBI Taxonomy" id="376703"/>
    <lineage>
        <taxon>Eukaryota</taxon>
        <taxon>Fungi</taxon>
        <taxon>Dikarya</taxon>
        <taxon>Basidiomycota</taxon>
        <taxon>Agaricomycotina</taxon>
        <taxon>Agaricomycetes</taxon>
        <taxon>Russulales</taxon>
        <taxon>Russulaceae</taxon>
        <taxon>Multifurca</taxon>
    </lineage>
</organism>
<evidence type="ECO:0000256" key="1">
    <source>
        <dbReference type="ARBA" id="ARBA00006192"/>
    </source>
</evidence>
<feature type="region of interest" description="Disordered" evidence="6">
    <location>
        <begin position="44"/>
        <end position="71"/>
    </location>
</feature>
<name>A0AAD4MBH4_9AGAM</name>
<keyword evidence="8" id="KW-1185">Reference proteome</keyword>
<gene>
    <name evidence="7" type="ORF">B0F90DRAFT_1685127</name>
</gene>
<reference evidence="7" key="1">
    <citation type="journal article" date="2022" name="New Phytol.">
        <title>Evolutionary transition to the ectomycorrhizal habit in the genomes of a hyperdiverse lineage of mushroom-forming fungi.</title>
        <authorList>
            <person name="Looney B."/>
            <person name="Miyauchi S."/>
            <person name="Morin E."/>
            <person name="Drula E."/>
            <person name="Courty P.E."/>
            <person name="Kohler A."/>
            <person name="Kuo A."/>
            <person name="LaButti K."/>
            <person name="Pangilinan J."/>
            <person name="Lipzen A."/>
            <person name="Riley R."/>
            <person name="Andreopoulos W."/>
            <person name="He G."/>
            <person name="Johnson J."/>
            <person name="Nolan M."/>
            <person name="Tritt A."/>
            <person name="Barry K.W."/>
            <person name="Grigoriev I.V."/>
            <person name="Nagy L.G."/>
            <person name="Hibbett D."/>
            <person name="Henrissat B."/>
            <person name="Matheny P.B."/>
            <person name="Labbe J."/>
            <person name="Martin F.M."/>
        </authorList>
    </citation>
    <scope>NUCLEOTIDE SEQUENCE</scope>
    <source>
        <strain evidence="7">BPL690</strain>
    </source>
</reference>
<evidence type="ECO:0000256" key="2">
    <source>
        <dbReference type="ARBA" id="ARBA00022737"/>
    </source>
</evidence>
<comment type="subunit">
    <text evidence="4">Binds to mitochondrial small subunit 15S rRNA.</text>
</comment>
<dbReference type="PROSITE" id="PS51375">
    <property type="entry name" value="PPR"/>
    <property type="match status" value="1"/>
</dbReference>
<evidence type="ECO:0000256" key="5">
    <source>
        <dbReference type="PROSITE-ProRule" id="PRU00708"/>
    </source>
</evidence>
<feature type="non-terminal residue" evidence="7">
    <location>
        <position position="1"/>
    </location>
</feature>
<dbReference type="Pfam" id="PF13041">
    <property type="entry name" value="PPR_2"/>
    <property type="match status" value="1"/>
</dbReference>
<dbReference type="EMBL" id="WTXG01000002">
    <property type="protein sequence ID" value="KAI0307100.1"/>
    <property type="molecule type" value="Genomic_DNA"/>
</dbReference>
<protein>
    <recommendedName>
        <fullName evidence="9">Pentatricopeptide repeat-containing protein</fullName>
    </recommendedName>
</protein>
<dbReference type="AlphaFoldDB" id="A0AAD4MBH4"/>
<dbReference type="PANTHER" id="PTHR47936">
    <property type="entry name" value="PPR_LONG DOMAIN-CONTAINING PROTEIN"/>
    <property type="match status" value="1"/>
</dbReference>
<dbReference type="NCBIfam" id="TIGR00756">
    <property type="entry name" value="PPR"/>
    <property type="match status" value="1"/>
</dbReference>
<dbReference type="Proteomes" id="UP001203297">
    <property type="component" value="Unassembled WGS sequence"/>
</dbReference>
<feature type="compositionally biased region" description="Polar residues" evidence="6">
    <location>
        <begin position="44"/>
        <end position="66"/>
    </location>
</feature>